<reference evidence="3 4" key="1">
    <citation type="journal article" date="2023" name="Commun. Biol.">
        <title>Reorganization of the ancestral sex-determining regions during the evolution of trioecy in Pleodorina starrii.</title>
        <authorList>
            <person name="Takahashi K."/>
            <person name="Suzuki S."/>
            <person name="Kawai-Toyooka H."/>
            <person name="Yamamoto K."/>
            <person name="Hamaji T."/>
            <person name="Ootsuki R."/>
            <person name="Yamaguchi H."/>
            <person name="Kawachi M."/>
            <person name="Higashiyama T."/>
            <person name="Nozaki H."/>
        </authorList>
    </citation>
    <scope>NUCLEOTIDE SEQUENCE [LARGE SCALE GENOMIC DNA]</scope>
    <source>
        <strain evidence="3 4">NIES-4479</strain>
    </source>
</reference>
<dbReference type="InterPro" id="IPR000286">
    <property type="entry name" value="HDACs"/>
</dbReference>
<dbReference type="Pfam" id="PF00850">
    <property type="entry name" value="Hist_deacetyl"/>
    <property type="match status" value="1"/>
</dbReference>
<dbReference type="GO" id="GO:0040029">
    <property type="term" value="P:epigenetic regulation of gene expression"/>
    <property type="evidence" value="ECO:0007669"/>
    <property type="project" value="TreeGrafter"/>
</dbReference>
<dbReference type="SUPFAM" id="SSF52768">
    <property type="entry name" value="Arginase/deacetylase"/>
    <property type="match status" value="1"/>
</dbReference>
<dbReference type="InterPro" id="IPR023801">
    <property type="entry name" value="His_deacetylse_dom"/>
</dbReference>
<evidence type="ECO:0000259" key="2">
    <source>
        <dbReference type="Pfam" id="PF00850"/>
    </source>
</evidence>
<organism evidence="3 4">
    <name type="scientific">Pleodorina starrii</name>
    <dbReference type="NCBI Taxonomy" id="330485"/>
    <lineage>
        <taxon>Eukaryota</taxon>
        <taxon>Viridiplantae</taxon>
        <taxon>Chlorophyta</taxon>
        <taxon>core chlorophytes</taxon>
        <taxon>Chlorophyceae</taxon>
        <taxon>CS clade</taxon>
        <taxon>Chlamydomonadales</taxon>
        <taxon>Volvocaceae</taxon>
        <taxon>Pleodorina</taxon>
    </lineage>
</organism>
<feature type="region of interest" description="Disordered" evidence="1">
    <location>
        <begin position="566"/>
        <end position="608"/>
    </location>
</feature>
<dbReference type="PRINTS" id="PR01270">
    <property type="entry name" value="HDASUPER"/>
</dbReference>
<dbReference type="GO" id="GO:0004407">
    <property type="term" value="F:histone deacetylase activity"/>
    <property type="evidence" value="ECO:0007669"/>
    <property type="project" value="TreeGrafter"/>
</dbReference>
<proteinExistence type="predicted"/>
<gene>
    <name evidence="3" type="primary">PLEST001463</name>
    <name evidence="3" type="ORF">PLESTB_000508000</name>
</gene>
<sequence>MVNGNLLKWPVCAPRYLLRPFERAAPVISMPNKSFFLRCWGQRAAARHAQQRESVPTVAQAASPVPEYQSRDCINCTRTAFRGSTVCENCGRPLREEVVVPDLLAAAIEYMGRPEDEKNPRKKTEAAPGVLLAYDDRCRQHRDTKAVGSFLGRGHPERPERVAAIMARLQGSGLLKRLKRYKGREVTREELLAVHDVALVAAIEKATQVAALAAERDKTTWYGPLDAQLEVMAASDSKHIQDVYFCPATAACARLAAGSAAEVARRVVCGAARHGAAIIRPPGHHAESSVAMGFCYYNNAAVAARAAQAAGARRVVIMDWDVHHGNGTQHIFYDDPSVLYMSTHRYDHSCFYPGTGDATETGSGPGVGFTVNVPWNRSGVRDADMLAAFRHVIIPLATEFRPDLVIVSAGFDAAEGDPLGGCLISTAAFSHFAAMLSALAPTVMLLEGGYNLTATAAATEACLRVLLGEPPAPLPGGAGAGLAEPGASADDPRVGAGLEGVSESALESIQQALRVQSQYWEAARRQMAEVEAALESWQQPLKQQELQLQQQQRTRQQHLEALTQMIRQRRQEGPSAVPARSGLPLEAEPAKHEQEPGQQQEVQPKQEP</sequence>
<keyword evidence="4" id="KW-1185">Reference proteome</keyword>
<dbReference type="GO" id="GO:0005737">
    <property type="term" value="C:cytoplasm"/>
    <property type="evidence" value="ECO:0007669"/>
    <property type="project" value="TreeGrafter"/>
</dbReference>
<dbReference type="GO" id="GO:0000118">
    <property type="term" value="C:histone deacetylase complex"/>
    <property type="evidence" value="ECO:0007669"/>
    <property type="project" value="TreeGrafter"/>
</dbReference>
<accession>A0A9W6BG92</accession>
<dbReference type="InterPro" id="IPR037138">
    <property type="entry name" value="His_deacetylse_dom_sf"/>
</dbReference>
<dbReference type="Gene3D" id="3.40.800.20">
    <property type="entry name" value="Histone deacetylase domain"/>
    <property type="match status" value="1"/>
</dbReference>
<dbReference type="EMBL" id="BRXU01000004">
    <property type="protein sequence ID" value="GLC51489.1"/>
    <property type="molecule type" value="Genomic_DNA"/>
</dbReference>
<name>A0A9W6BG92_9CHLO</name>
<feature type="compositionally biased region" description="Low complexity" evidence="1">
    <location>
        <begin position="596"/>
        <end position="608"/>
    </location>
</feature>
<dbReference type="InterPro" id="IPR023696">
    <property type="entry name" value="Ureohydrolase_dom_sf"/>
</dbReference>
<evidence type="ECO:0000256" key="1">
    <source>
        <dbReference type="SAM" id="MobiDB-lite"/>
    </source>
</evidence>
<protein>
    <recommendedName>
        <fullName evidence="2">Histone deacetylase domain-containing protein</fullName>
    </recommendedName>
</protein>
<dbReference type="PANTHER" id="PTHR10625:SF25">
    <property type="entry name" value="HISTONE DEACETYLASE 18-RELATED"/>
    <property type="match status" value="1"/>
</dbReference>
<comment type="caution">
    <text evidence="3">The sequence shown here is derived from an EMBL/GenBank/DDBJ whole genome shotgun (WGS) entry which is preliminary data.</text>
</comment>
<dbReference type="Proteomes" id="UP001165080">
    <property type="component" value="Unassembled WGS sequence"/>
</dbReference>
<evidence type="ECO:0000313" key="3">
    <source>
        <dbReference type="EMBL" id="GLC51489.1"/>
    </source>
</evidence>
<feature type="domain" description="Histone deacetylase" evidence="2">
    <location>
        <begin position="155"/>
        <end position="465"/>
    </location>
</feature>
<evidence type="ECO:0000313" key="4">
    <source>
        <dbReference type="Proteomes" id="UP001165080"/>
    </source>
</evidence>
<dbReference type="PANTHER" id="PTHR10625">
    <property type="entry name" value="HISTONE DEACETYLASE HDAC1-RELATED"/>
    <property type="match status" value="1"/>
</dbReference>
<dbReference type="AlphaFoldDB" id="A0A9W6BG92"/>